<name>A0ABS8KUI8_9HYPH</name>
<dbReference type="EMBL" id="JAJISD010000004">
    <property type="protein sequence ID" value="MCC8429735.1"/>
    <property type="molecule type" value="Genomic_DNA"/>
</dbReference>
<dbReference type="HAMAP" id="MF_00775">
    <property type="entry name" value="UPF0311"/>
    <property type="match status" value="1"/>
</dbReference>
<sequence>MSQMDIDTFIQTAPSLRFAFSIKAKVGPIQDLGQTARGHRRIIDILGGEVRGPRLEGEILPGGADWQIVRPDGTIEVVARYTIRSAAGAMIYVQNDGLRVASPEILERMSKGELVPPGSYHFRTAPRFETSEPTLKWLERATFVGVATRAPDRVAIGFHEVL</sequence>
<organism evidence="2 3">
    <name type="scientific">Reyranella aquatilis</name>
    <dbReference type="NCBI Taxonomy" id="2035356"/>
    <lineage>
        <taxon>Bacteria</taxon>
        <taxon>Pseudomonadati</taxon>
        <taxon>Pseudomonadota</taxon>
        <taxon>Alphaproteobacteria</taxon>
        <taxon>Hyphomicrobiales</taxon>
        <taxon>Reyranellaceae</taxon>
        <taxon>Reyranella</taxon>
    </lineage>
</organism>
<comment type="similarity">
    <text evidence="1">Belongs to the UPF0311 family.</text>
</comment>
<comment type="caution">
    <text evidence="2">The sequence shown here is derived from an EMBL/GenBank/DDBJ whole genome shotgun (WGS) entry which is preliminary data.</text>
</comment>
<keyword evidence="3" id="KW-1185">Reference proteome</keyword>
<dbReference type="InterPro" id="IPR020915">
    <property type="entry name" value="UPF0311"/>
</dbReference>
<reference evidence="2 3" key="1">
    <citation type="submission" date="2021-11" db="EMBL/GenBank/DDBJ databases">
        <authorList>
            <person name="Lee D.-H."/>
            <person name="Kim S.-B."/>
        </authorList>
    </citation>
    <scope>NUCLEOTIDE SEQUENCE [LARGE SCALE GENOMIC DNA]</scope>
    <source>
        <strain evidence="2 3">KCTC 52223</strain>
    </source>
</reference>
<dbReference type="Pfam" id="PF11578">
    <property type="entry name" value="DUF3237"/>
    <property type="match status" value="1"/>
</dbReference>
<dbReference type="Gene3D" id="2.40.160.20">
    <property type="match status" value="1"/>
</dbReference>
<evidence type="ECO:0000256" key="1">
    <source>
        <dbReference type="HAMAP-Rule" id="MF_00775"/>
    </source>
</evidence>
<protein>
    <recommendedName>
        <fullName evidence="1">UPF0311 protein LJ725_12215</fullName>
    </recommendedName>
</protein>
<proteinExistence type="inferred from homology"/>
<dbReference type="PANTHER" id="PTHR37315:SF1">
    <property type="entry name" value="UPF0311 PROTEIN BLR7842"/>
    <property type="match status" value="1"/>
</dbReference>
<accession>A0ABS8KUI8</accession>
<dbReference type="RefSeq" id="WP_230550925.1">
    <property type="nucleotide sequence ID" value="NZ_JAJISD010000004.1"/>
</dbReference>
<evidence type="ECO:0000313" key="2">
    <source>
        <dbReference type="EMBL" id="MCC8429735.1"/>
    </source>
</evidence>
<dbReference type="PANTHER" id="PTHR37315">
    <property type="entry name" value="UPF0311 PROTEIN BLR7842"/>
    <property type="match status" value="1"/>
</dbReference>
<gene>
    <name evidence="2" type="ORF">LJ725_12215</name>
</gene>
<evidence type="ECO:0000313" key="3">
    <source>
        <dbReference type="Proteomes" id="UP001198862"/>
    </source>
</evidence>
<dbReference type="Proteomes" id="UP001198862">
    <property type="component" value="Unassembled WGS sequence"/>
</dbReference>